<evidence type="ECO:0000313" key="2">
    <source>
        <dbReference type="Proteomes" id="UP001596512"/>
    </source>
</evidence>
<name>A0ABW2TM55_9PSEU</name>
<evidence type="ECO:0000313" key="1">
    <source>
        <dbReference type="EMBL" id="MFC7614318.1"/>
    </source>
</evidence>
<keyword evidence="2" id="KW-1185">Reference proteome</keyword>
<dbReference type="EMBL" id="JBHTEY010000004">
    <property type="protein sequence ID" value="MFC7614318.1"/>
    <property type="molecule type" value="Genomic_DNA"/>
</dbReference>
<proteinExistence type="predicted"/>
<dbReference type="Proteomes" id="UP001596512">
    <property type="component" value="Unassembled WGS sequence"/>
</dbReference>
<comment type="caution">
    <text evidence="1">The sequence shown here is derived from an EMBL/GenBank/DDBJ whole genome shotgun (WGS) entry which is preliminary data.</text>
</comment>
<gene>
    <name evidence="1" type="ORF">ACFQV2_13040</name>
</gene>
<sequence length="44" mass="4532">MLAARPQVLADAIPGAGLRVIGGDHGTTLPSAEFRDALVTFLRG</sequence>
<organism evidence="1 2">
    <name type="scientific">Actinokineospora soli</name>
    <dbReference type="NCBI Taxonomy" id="1048753"/>
    <lineage>
        <taxon>Bacteria</taxon>
        <taxon>Bacillati</taxon>
        <taxon>Actinomycetota</taxon>
        <taxon>Actinomycetes</taxon>
        <taxon>Pseudonocardiales</taxon>
        <taxon>Pseudonocardiaceae</taxon>
        <taxon>Actinokineospora</taxon>
    </lineage>
</organism>
<protein>
    <submittedName>
        <fullName evidence="1">Uncharacterized protein</fullName>
    </submittedName>
</protein>
<accession>A0ABW2TM55</accession>
<reference evidence="2" key="1">
    <citation type="journal article" date="2019" name="Int. J. Syst. Evol. Microbiol.">
        <title>The Global Catalogue of Microorganisms (GCM) 10K type strain sequencing project: providing services to taxonomists for standard genome sequencing and annotation.</title>
        <authorList>
            <consortium name="The Broad Institute Genomics Platform"/>
            <consortium name="The Broad Institute Genome Sequencing Center for Infectious Disease"/>
            <person name="Wu L."/>
            <person name="Ma J."/>
        </authorList>
    </citation>
    <scope>NUCLEOTIDE SEQUENCE [LARGE SCALE GENOMIC DNA]</scope>
    <source>
        <strain evidence="2">JCM 17695</strain>
    </source>
</reference>